<evidence type="ECO:0008006" key="3">
    <source>
        <dbReference type="Google" id="ProtNLM"/>
    </source>
</evidence>
<gene>
    <name evidence="1" type="ORF">JEOPIN946_00508</name>
</gene>
<evidence type="ECO:0000313" key="1">
    <source>
        <dbReference type="EMBL" id="CAD2072415.1"/>
    </source>
</evidence>
<reference evidence="1 2" key="1">
    <citation type="submission" date="2020-07" db="EMBL/GenBank/DDBJ databases">
        <authorList>
            <person name="Criscuolo A."/>
        </authorList>
    </citation>
    <scope>NUCLEOTIDE SEQUENCE [LARGE SCALE GENOMIC DNA]</scope>
    <source>
        <strain evidence="1">CIP107946</strain>
    </source>
</reference>
<proteinExistence type="predicted"/>
<keyword evidence="2" id="KW-1185">Reference proteome</keyword>
<evidence type="ECO:0000313" key="2">
    <source>
        <dbReference type="Proteomes" id="UP000588186"/>
    </source>
</evidence>
<name>A0A6V7R5X0_9BACL</name>
<protein>
    <recommendedName>
        <fullName evidence="3">DoxX</fullName>
    </recommendedName>
</protein>
<organism evidence="1 2">
    <name type="scientific">Phocicoccus pinnipedialis</name>
    <dbReference type="NCBI Taxonomy" id="110845"/>
    <lineage>
        <taxon>Bacteria</taxon>
        <taxon>Bacillati</taxon>
        <taxon>Bacillota</taxon>
        <taxon>Bacilli</taxon>
        <taxon>Bacillales</taxon>
        <taxon>Salinicoccaceae</taxon>
        <taxon>Phocicoccus</taxon>
    </lineage>
</organism>
<comment type="caution">
    <text evidence="1">The sequence shown here is derived from an EMBL/GenBank/DDBJ whole genome shotgun (WGS) entry which is preliminary data.</text>
</comment>
<dbReference type="EMBL" id="CAJEWB010000005">
    <property type="protein sequence ID" value="CAD2072415.1"/>
    <property type="molecule type" value="Genomic_DNA"/>
</dbReference>
<accession>A0A6V7R5X0</accession>
<sequence length="116" mass="12582">MFRYLTNLYVAKNVFENGMSKVEANGEMGEDFEKHFNVNANQMKVAGYFEAIGSVLLGLSFLSKTFGRLGSFMVGSVTSVATLKHFLAGDGYKGAKAAMTLAALSIASFLSTFRKN</sequence>
<dbReference type="AlphaFoldDB" id="A0A6V7R5X0"/>
<dbReference type="RefSeq" id="WP_186076565.1">
    <property type="nucleotide sequence ID" value="NZ_CAJEWB010000005.1"/>
</dbReference>
<dbReference type="Proteomes" id="UP000588186">
    <property type="component" value="Unassembled WGS sequence"/>
</dbReference>